<dbReference type="Gene3D" id="3.40.250.10">
    <property type="entry name" value="Rhodanese-like domain"/>
    <property type="match status" value="2"/>
</dbReference>
<evidence type="ECO:0000256" key="2">
    <source>
        <dbReference type="ARBA" id="ARBA00022490"/>
    </source>
</evidence>
<proteinExistence type="predicted"/>
<dbReference type="PROSITE" id="PS50206">
    <property type="entry name" value="RHODANESE_3"/>
    <property type="match status" value="2"/>
</dbReference>
<dbReference type="GO" id="GO:0005737">
    <property type="term" value="C:cytoplasm"/>
    <property type="evidence" value="ECO:0007669"/>
    <property type="project" value="UniProtKB-SubCell"/>
</dbReference>
<comment type="catalytic activity">
    <reaction evidence="5">
        <text>2-oxo-3-sulfanylpropanoate + [thioredoxin]-dithiol = [thioredoxin]-disulfide + hydrogen sulfide + pyruvate + H(+)</text>
        <dbReference type="Rhea" id="RHEA:21740"/>
        <dbReference type="Rhea" id="RHEA-COMP:10698"/>
        <dbReference type="Rhea" id="RHEA-COMP:10700"/>
        <dbReference type="ChEBI" id="CHEBI:15361"/>
        <dbReference type="ChEBI" id="CHEBI:15378"/>
        <dbReference type="ChEBI" id="CHEBI:29919"/>
        <dbReference type="ChEBI" id="CHEBI:29950"/>
        <dbReference type="ChEBI" id="CHEBI:50058"/>
        <dbReference type="ChEBI" id="CHEBI:57678"/>
        <dbReference type="EC" id="2.8.1.2"/>
    </reaction>
    <physiologicalReaction direction="left-to-right" evidence="5">
        <dbReference type="Rhea" id="RHEA:21741"/>
    </physiologicalReaction>
</comment>
<dbReference type="InterPro" id="IPR036873">
    <property type="entry name" value="Rhodanese-like_dom_sf"/>
</dbReference>
<keyword evidence="3 6" id="KW-0808">Transferase</keyword>
<dbReference type="PROSITE" id="PS00683">
    <property type="entry name" value="RHODANESE_2"/>
    <property type="match status" value="1"/>
</dbReference>
<dbReference type="CDD" id="cd01448">
    <property type="entry name" value="TST_Repeat_1"/>
    <property type="match status" value="1"/>
</dbReference>
<dbReference type="GO" id="GO:0004792">
    <property type="term" value="F:thiosulfate-cyanide sulfurtransferase activity"/>
    <property type="evidence" value="ECO:0007669"/>
    <property type="project" value="InterPro"/>
</dbReference>
<dbReference type="eggNOG" id="COG2897">
    <property type="taxonomic scope" value="Bacteria"/>
</dbReference>
<dbReference type="SUPFAM" id="SSF52821">
    <property type="entry name" value="Rhodanese/Cell cycle control phosphatase"/>
    <property type="match status" value="2"/>
</dbReference>
<keyword evidence="8" id="KW-0670">Pyruvate</keyword>
<evidence type="ECO:0000256" key="1">
    <source>
        <dbReference type="ARBA" id="ARBA00004496"/>
    </source>
</evidence>
<dbReference type="InterPro" id="IPR001763">
    <property type="entry name" value="Rhodanese-like_dom"/>
</dbReference>
<dbReference type="InterPro" id="IPR001307">
    <property type="entry name" value="Thiosulphate_STrfase_CS"/>
</dbReference>
<organism evidence="8 9">
    <name type="scientific">Roseomonas gilardii</name>
    <dbReference type="NCBI Taxonomy" id="257708"/>
    <lineage>
        <taxon>Bacteria</taxon>
        <taxon>Pseudomonadati</taxon>
        <taxon>Pseudomonadota</taxon>
        <taxon>Alphaproteobacteria</taxon>
        <taxon>Acetobacterales</taxon>
        <taxon>Roseomonadaceae</taxon>
        <taxon>Roseomonas</taxon>
    </lineage>
</organism>
<evidence type="ECO:0000256" key="5">
    <source>
        <dbReference type="ARBA" id="ARBA00051793"/>
    </source>
</evidence>
<evidence type="ECO:0000256" key="3">
    <source>
        <dbReference type="ARBA" id="ARBA00022679"/>
    </source>
</evidence>
<evidence type="ECO:0000313" key="9">
    <source>
        <dbReference type="Proteomes" id="UP000185494"/>
    </source>
</evidence>
<evidence type="ECO:0000256" key="6">
    <source>
        <dbReference type="RuleBase" id="RU000507"/>
    </source>
</evidence>
<protein>
    <recommendedName>
        <fullName evidence="6">Sulfurtransferase</fullName>
    </recommendedName>
</protein>
<dbReference type="FunFam" id="3.40.250.10:FF:000015">
    <property type="entry name" value="Sulfurtransferase"/>
    <property type="match status" value="1"/>
</dbReference>
<dbReference type="Pfam" id="PF00581">
    <property type="entry name" value="Rhodanese"/>
    <property type="match status" value="2"/>
</dbReference>
<feature type="domain" description="Rhodanese" evidence="7">
    <location>
        <begin position="179"/>
        <end position="293"/>
    </location>
</feature>
<keyword evidence="2" id="KW-0963">Cytoplasm</keyword>
<dbReference type="PANTHER" id="PTHR11364">
    <property type="entry name" value="THIOSULFATE SULFERTANSFERASE"/>
    <property type="match status" value="1"/>
</dbReference>
<name>A0A1L7AFG2_9PROT</name>
<dbReference type="FunFam" id="3.40.250.10:FF:000001">
    <property type="entry name" value="Sulfurtransferase"/>
    <property type="match status" value="1"/>
</dbReference>
<dbReference type="Proteomes" id="UP000185494">
    <property type="component" value="Chromosome 1"/>
</dbReference>
<dbReference type="InterPro" id="IPR045078">
    <property type="entry name" value="TST/MPST-like"/>
</dbReference>
<dbReference type="AlphaFoldDB" id="A0A1L7AFG2"/>
<evidence type="ECO:0000313" key="8">
    <source>
        <dbReference type="EMBL" id="APT57471.1"/>
    </source>
</evidence>
<accession>A0A1L7AFG2</accession>
<feature type="domain" description="Rhodanese" evidence="7">
    <location>
        <begin position="15"/>
        <end position="132"/>
    </location>
</feature>
<reference evidence="8 9" key="1">
    <citation type="submission" date="2016-05" db="EMBL/GenBank/DDBJ databases">
        <title>Complete Genome and Methylome Analysis of Psychrotrophic Bacterial Isolates from Antarctic Lake Untersee.</title>
        <authorList>
            <person name="Fomenkov A."/>
            <person name="Akimov V.N."/>
            <person name="Vasilyeva L.V."/>
            <person name="Andersen D."/>
            <person name="Vincze T."/>
            <person name="Roberts R.J."/>
        </authorList>
    </citation>
    <scope>NUCLEOTIDE SEQUENCE [LARGE SCALE GENOMIC DNA]</scope>
    <source>
        <strain evidence="8 9">U14-5</strain>
    </source>
</reference>
<comment type="subcellular location">
    <subcellularLocation>
        <location evidence="1">Cytoplasm</location>
    </subcellularLocation>
</comment>
<dbReference type="RefSeq" id="WP_075798309.1">
    <property type="nucleotide sequence ID" value="NZ_CP015583.1"/>
</dbReference>
<dbReference type="GO" id="GO:0016784">
    <property type="term" value="F:3-mercaptopyruvate sulfurtransferase activity"/>
    <property type="evidence" value="ECO:0007669"/>
    <property type="project" value="UniProtKB-EC"/>
</dbReference>
<dbReference type="EMBL" id="CP015583">
    <property type="protein sequence ID" value="APT57471.1"/>
    <property type="molecule type" value="Genomic_DNA"/>
</dbReference>
<sequence length="294" mass="31071">MDSLVTTEWLAAELGKPDLVVLDITYYLPPEGKTGRAEFARAHIPGARFLDVDEIADPETDLPHMAPTAGRFARLVGALGIGNDTRVVFYDQKGIFSAPRGWWLMRLFGHTKVAVLDGGLPKWQAEGRPVESGEPTPATPAAYQPDFIAAFLAGIGDVKRIVRQGRPWTSPFATTPDAEGGAALILDARARGRFDGTAAEPRPGLPSGHMPGASNLPATDLIAPGGTFLPPEALRGKFAAAGVDGTRPVVTSCGTGITACVLAFGLHRAGLPEAAVYDGSWTEWAARPETPKVK</sequence>
<dbReference type="KEGG" id="rgi:RGI145_10550"/>
<dbReference type="PANTHER" id="PTHR11364:SF27">
    <property type="entry name" value="SULFURTRANSFERASE"/>
    <property type="match status" value="1"/>
</dbReference>
<dbReference type="CDD" id="cd01449">
    <property type="entry name" value="TST_Repeat_2"/>
    <property type="match status" value="1"/>
</dbReference>
<gene>
    <name evidence="8" type="primary">sseA</name>
    <name evidence="8" type="ORF">RGI145_10550</name>
</gene>
<dbReference type="SMART" id="SM00450">
    <property type="entry name" value="RHOD"/>
    <property type="match status" value="2"/>
</dbReference>
<evidence type="ECO:0000256" key="4">
    <source>
        <dbReference type="ARBA" id="ARBA00022737"/>
    </source>
</evidence>
<keyword evidence="4" id="KW-0677">Repeat</keyword>
<dbReference type="PROSITE" id="PS00380">
    <property type="entry name" value="RHODANESE_1"/>
    <property type="match status" value="1"/>
</dbReference>
<dbReference type="STRING" id="257708.RGI145_10550"/>
<evidence type="ECO:0000259" key="7">
    <source>
        <dbReference type="PROSITE" id="PS50206"/>
    </source>
</evidence>